<organism evidence="4 5">
    <name type="scientific">Streptomyces cynarae</name>
    <dbReference type="NCBI Taxonomy" id="2981134"/>
    <lineage>
        <taxon>Bacteria</taxon>
        <taxon>Bacillati</taxon>
        <taxon>Actinomycetota</taxon>
        <taxon>Actinomycetes</taxon>
        <taxon>Kitasatosporales</taxon>
        <taxon>Streptomycetaceae</taxon>
        <taxon>Streptomyces</taxon>
    </lineage>
</organism>
<dbReference type="InterPro" id="IPR031325">
    <property type="entry name" value="RHS_repeat"/>
</dbReference>
<evidence type="ECO:0000313" key="5">
    <source>
        <dbReference type="Proteomes" id="UP001061298"/>
    </source>
</evidence>
<proteinExistence type="predicted"/>
<dbReference type="RefSeq" id="WP_263232054.1">
    <property type="nucleotide sequence ID" value="NZ_CP106793.1"/>
</dbReference>
<feature type="region of interest" description="Disordered" evidence="1">
    <location>
        <begin position="1561"/>
        <end position="1611"/>
    </location>
</feature>
<feature type="compositionally biased region" description="Polar residues" evidence="1">
    <location>
        <begin position="1583"/>
        <end position="1597"/>
    </location>
</feature>
<feature type="signal peptide" evidence="2">
    <location>
        <begin position="1"/>
        <end position="36"/>
    </location>
</feature>
<keyword evidence="5" id="KW-1185">Reference proteome</keyword>
<dbReference type="PANTHER" id="PTHR32305:SF15">
    <property type="entry name" value="PROTEIN RHSA-RELATED"/>
    <property type="match status" value="1"/>
</dbReference>
<gene>
    <name evidence="4" type="ORF">N8I84_26835</name>
</gene>
<dbReference type="EMBL" id="CP106793">
    <property type="protein sequence ID" value="UXY21911.1"/>
    <property type="molecule type" value="Genomic_DNA"/>
</dbReference>
<reference evidence="4" key="1">
    <citation type="submission" date="2022-10" db="EMBL/GenBank/DDBJ databases">
        <authorList>
            <person name="Mo P."/>
        </authorList>
    </citation>
    <scope>NUCLEOTIDE SEQUENCE</scope>
    <source>
        <strain evidence="4">HUAS 13-4</strain>
    </source>
</reference>
<accession>A0ABY6E7W4</accession>
<feature type="compositionally biased region" description="Polar residues" evidence="1">
    <location>
        <begin position="1536"/>
        <end position="1548"/>
    </location>
</feature>
<dbReference type="Pfam" id="PF22322">
    <property type="entry name" value="DUF6973"/>
    <property type="match status" value="1"/>
</dbReference>
<keyword evidence="2" id="KW-0732">Signal</keyword>
<evidence type="ECO:0000259" key="3">
    <source>
        <dbReference type="Pfam" id="PF22322"/>
    </source>
</evidence>
<evidence type="ECO:0000313" key="4">
    <source>
        <dbReference type="EMBL" id="UXY21911.1"/>
    </source>
</evidence>
<dbReference type="NCBIfam" id="NF033679">
    <property type="entry name" value="DNRLRE_dom"/>
    <property type="match status" value="1"/>
</dbReference>
<dbReference type="InterPro" id="IPR054246">
    <property type="entry name" value="DUF6973"/>
</dbReference>
<protein>
    <submittedName>
        <fullName evidence="4">DNRLRE domain-containing protein</fullName>
    </submittedName>
</protein>
<feature type="compositionally biased region" description="Polar residues" evidence="1">
    <location>
        <begin position="1561"/>
        <end position="1572"/>
    </location>
</feature>
<feature type="region of interest" description="Disordered" evidence="1">
    <location>
        <begin position="1522"/>
        <end position="1548"/>
    </location>
</feature>
<evidence type="ECO:0000256" key="2">
    <source>
        <dbReference type="SAM" id="SignalP"/>
    </source>
</evidence>
<dbReference type="Proteomes" id="UP001061298">
    <property type="component" value="Chromosome"/>
</dbReference>
<feature type="region of interest" description="Disordered" evidence="1">
    <location>
        <begin position="1824"/>
        <end position="1845"/>
    </location>
</feature>
<dbReference type="InterPro" id="IPR022385">
    <property type="entry name" value="Rhs_assc_core"/>
</dbReference>
<feature type="chain" id="PRO_5046407918" evidence="2">
    <location>
        <begin position="37"/>
        <end position="2133"/>
    </location>
</feature>
<dbReference type="Gene3D" id="2.180.10.10">
    <property type="entry name" value="RHS repeat-associated core"/>
    <property type="match status" value="2"/>
</dbReference>
<dbReference type="PANTHER" id="PTHR32305">
    <property type="match status" value="1"/>
</dbReference>
<feature type="domain" description="DUF6973" evidence="3">
    <location>
        <begin position="2017"/>
        <end position="2087"/>
    </location>
</feature>
<name>A0ABY6E7W4_9ACTN</name>
<dbReference type="NCBIfam" id="TIGR03696">
    <property type="entry name" value="Rhs_assc_core"/>
    <property type="match status" value="1"/>
</dbReference>
<evidence type="ECO:0000256" key="1">
    <source>
        <dbReference type="SAM" id="MobiDB-lite"/>
    </source>
</evidence>
<sequence>MPSRLGIPRRRPPRLLSRHWSLRVVGTLVLSLTAQAAATVSGTGQAVADNLKWQQSAQKHIPQGKTRAKANGPLTASDLASAIATARLRKRKVEILDELTAQTTTWANPDGSLTTNSYAAPVRFKRNKAWVDVNTTLQAAADGTVAPKAQPDGLRLADGGKNAVLAVQGTGRHKVAVGWKGTLPKPSLHGDTARYSDVTPGTDVTVQATRTGFEENVVLKSRPAAGYSVTIPVSAKGLTAKQAKNGSITFTDAAGKVAGRIPAPAMWDAKVDAKSLEHTHRMRVSMSMKQSGDTVDLTLTPDAKFLADPATRYPVTVDPSATLSTVLDTFVENTDATAEYLSTDLKLGTYDAGTDVARSFLQFPVSQLDNTKILSSSLNLYEYWSGNCVQNSWELWQTGAAGSGTLWSNQPAWTTKYATTTQTKGYPSSCGGSIPAGWVSIDPTTLLQYAGDHGYSYSNMGIRATNETDSNSWKRFYSANAPSNVPYLSVTYNSYPMTSAPTAAPGVSAVSGSTTTLYSNTTTPQLQATVTDADGGNVMSQWNVYDTTGGGNTQVIANLNGSWTDSGGISSATVPAGKLVDGHTYTAWPWGYDGSLWARQTVPKGLVFTVDTTKPGAPAVSSTDYPSGAWANGAGQAGNFTITPPASGTDTSGVVWQLDANMPTTTATTGSAVTVSVTPPTDGSHTLTVATRDLAGNLSSSTTYQFNAGAGAVTAPEDGTRTDKRVTLAAAGPGTAQSVTFQYRRSATDAWTTVPVANVTNGGNPVSAWPVNMVGGASPSLLWDVASTLGDDGSVQVRGEFATGSGTYDSSAVTFTLDRLSSQSATSQVGPGTVNLSTGDYSLSATDASAFGISVGRSSSSRNPSNGSLTGLAAPFGPQWTMGDVTANAATAYTEIRPVTSTAVQLVLADGSEVAFTKNSDGSWTPEPGRESYALSYNSSADKYTLTDDNGTVTVFAKSASTAGVWTVATTTPTGSGNASLYRFDAVTQGGATLMRPARIAAPTSAVSDLNASCLTPATPAVGCRVLEVDYASATTATGTTNGTFGDYSGQADQIVLWATDPADGTETSTVVAQYAYDSSGMLRQVWDPRISPHLVTSYSYDTTGRVTTLTPPGRLPWTFAYGTAGTDGDSNAGRLLSASRPTLAPGTASTTNGTATTNLVYDVPLTTGAGGPDAMGTSDVAAWAQSDVPTDATAVFPPDQTPASHTGAGNLATGDYTRATVHYLDVSGREVNTAAPGGHITTTEYDGDGKTVRELSASNRELALAASSNAELVTLGLSSMTTAQRATALSTQYVYDASGLDETDTYGPTHQVTLQHAVTASGSSAALAAGTAVAARAHIHNTFDEGRPTDGSANVADEITTTVTGISIPGYASDADTRTVKTYYDWTLGKPVRSVTDPNGLAITTTKAYNSQGATTSTSLPASSGSDAGTTTTSYYTATGSAPCGGHPDWADLVCQTGPAANITGGGSNPAQRVTSTTTYDMYGTVATVTETANGVTRTTTTSHDSADRPVQVTITGGVGQAVQTTTTDYDPGSGQESSTSGTDGRSVSQAYDQLGRLMSSTDADGNTAATQYDALDRPTKVTDSAPSTTTYTYDTAQDPRGLLTSQNDSNAGTFTAGYDADGNLVTEAMPGSVTMQQTLDTTGRTTARSYTDSSGNVLVSDQATFSASGQQAGHALSTSGGLGVDDSYGYDAAGRLTSVAETAIQGQAKTCTQRTYAFDADSNRTSLTSAVGTTTLDGSTPSCPTSGGTATTYSYDSADRLVTSGYTYDAFGRTTAEPGGTTTAYYVNDLVYQQTKGTGRSTWLTDPTGRIRAYTTESDTTGTWTQTASRTNHYDGSSSAPSWTVENTTSGAYTRQIADITGDLGASYSSSNGDITLQLSDLHGDITMSLPINDAGASVTVTATDEYGNPIATTPSTRYDWLGSKEVSSETPTEDVLMGARLYNPALGRFLSVDPVPGGGANDYVYCSGDPVNCTDLSGRYDDGNIAQSTSAERHWCYWPWHWRICSYIAADAYAARSEATYLFGSVNGRSYGDAFQHILWMALLSYDVGAGTARAAGQRHEDFSGNDSRYMALHNNNIGIEVGEVMHYYHYSRGGRAFARTVVWWSWLEACYGDAYVPRYVGYQARVCYG</sequence>
<dbReference type="InterPro" id="IPR050708">
    <property type="entry name" value="T6SS_VgrG/RHS"/>
</dbReference>
<dbReference type="Pfam" id="PF05593">
    <property type="entry name" value="RHS_repeat"/>
    <property type="match status" value="1"/>
</dbReference>